<evidence type="ECO:0008006" key="10">
    <source>
        <dbReference type="Google" id="ProtNLM"/>
    </source>
</evidence>
<dbReference type="InterPro" id="IPR004331">
    <property type="entry name" value="SPX_dom"/>
</dbReference>
<sequence length="472" mass="52590">MKFGQALLEYETDVLNGLPWTEISNTKDLLVNYKQLKKQIKRVAEAGKVSETAMNDALGELTLQLYAQTKKVENTFVKEYNQLCSRESDRRKAKRRKHSGCVSGGAIVEAATAGGNVTAQNLVMLARMNSAAMRKLMKKFDKKVIRPMELKKTAKAEKSDSSSGRDEEEEEEGQQQQQEEEEGQQQQQEEGVGVAGQQQTGSVEQVAAGSVEQVADANSDMLKDGESSDGSVSEASPSLGPLPMPPTVSPPTQPLSEALPISPPMNFTDKAGKDYLQKLRDTCMFLGGNKYMEELIAMALLENVDEATSEKPDSGSDHKESLHSVSRDPPLKKRPRSDSETQYMSKYPELNYFDNNTECSICFEPFFHPIRLECGHTFCKPCLEQLVCAGDAEIDVTRVWAKLKEPSADFRIKCPNCRQDSTVTGKMPILGVLCKELHPGYYSDRRRRTQMEFDLLLQGLWKDQKACNCTIS</sequence>
<name>A0A9W7G9U7_9STRA</name>
<evidence type="ECO:0000259" key="7">
    <source>
        <dbReference type="PROSITE" id="PS51382"/>
    </source>
</evidence>
<keyword evidence="2 4" id="KW-0863">Zinc-finger</keyword>
<keyword evidence="9" id="KW-1185">Reference proteome</keyword>
<dbReference type="Gene3D" id="3.30.40.10">
    <property type="entry name" value="Zinc/RING finger domain, C3HC4 (zinc finger)"/>
    <property type="match status" value="1"/>
</dbReference>
<dbReference type="SMART" id="SM00184">
    <property type="entry name" value="RING"/>
    <property type="match status" value="1"/>
</dbReference>
<feature type="region of interest" description="Disordered" evidence="5">
    <location>
        <begin position="221"/>
        <end position="265"/>
    </location>
</feature>
<evidence type="ECO:0000259" key="6">
    <source>
        <dbReference type="PROSITE" id="PS50089"/>
    </source>
</evidence>
<evidence type="ECO:0000313" key="8">
    <source>
        <dbReference type="EMBL" id="GMI39055.1"/>
    </source>
</evidence>
<feature type="region of interest" description="Disordered" evidence="5">
    <location>
        <begin position="307"/>
        <end position="341"/>
    </location>
</feature>
<dbReference type="PROSITE" id="PS51382">
    <property type="entry name" value="SPX"/>
    <property type="match status" value="1"/>
</dbReference>
<organism evidence="8 9">
    <name type="scientific">Triparma columacea</name>
    <dbReference type="NCBI Taxonomy" id="722753"/>
    <lineage>
        <taxon>Eukaryota</taxon>
        <taxon>Sar</taxon>
        <taxon>Stramenopiles</taxon>
        <taxon>Ochrophyta</taxon>
        <taxon>Bolidophyceae</taxon>
        <taxon>Parmales</taxon>
        <taxon>Triparmaceae</taxon>
        <taxon>Triparma</taxon>
    </lineage>
</organism>
<keyword evidence="1" id="KW-0479">Metal-binding</keyword>
<feature type="compositionally biased region" description="Basic and acidic residues" evidence="5">
    <location>
        <begin position="151"/>
        <end position="165"/>
    </location>
</feature>
<dbReference type="InterPro" id="IPR027370">
    <property type="entry name" value="Znf-RING_euk"/>
</dbReference>
<dbReference type="PANTHER" id="PTHR23327">
    <property type="entry name" value="RING FINGER PROTEIN 127"/>
    <property type="match status" value="1"/>
</dbReference>
<protein>
    <recommendedName>
        <fullName evidence="10">RING-type domain-containing protein</fullName>
    </recommendedName>
</protein>
<accession>A0A9W7G9U7</accession>
<gene>
    <name evidence="8" type="ORF">TrCOL_g10898</name>
</gene>
<proteinExistence type="predicted"/>
<dbReference type="InterPro" id="IPR017907">
    <property type="entry name" value="Znf_RING_CS"/>
</dbReference>
<keyword evidence="3" id="KW-0862">Zinc</keyword>
<dbReference type="InterPro" id="IPR013083">
    <property type="entry name" value="Znf_RING/FYVE/PHD"/>
</dbReference>
<dbReference type="PROSITE" id="PS00518">
    <property type="entry name" value="ZF_RING_1"/>
    <property type="match status" value="1"/>
</dbReference>
<feature type="domain" description="RING-type" evidence="6">
    <location>
        <begin position="359"/>
        <end position="418"/>
    </location>
</feature>
<dbReference type="AlphaFoldDB" id="A0A9W7G9U7"/>
<feature type="region of interest" description="Disordered" evidence="5">
    <location>
        <begin position="151"/>
        <end position="203"/>
    </location>
</feature>
<feature type="compositionally biased region" description="Basic and acidic residues" evidence="5">
    <location>
        <begin position="308"/>
        <end position="339"/>
    </location>
</feature>
<dbReference type="GO" id="GO:0008270">
    <property type="term" value="F:zinc ion binding"/>
    <property type="evidence" value="ECO:0007669"/>
    <property type="project" value="UniProtKB-KW"/>
</dbReference>
<feature type="compositionally biased region" description="Low complexity" evidence="5">
    <location>
        <begin position="184"/>
        <end position="199"/>
    </location>
</feature>
<evidence type="ECO:0000313" key="9">
    <source>
        <dbReference type="Proteomes" id="UP001165065"/>
    </source>
</evidence>
<evidence type="ECO:0000256" key="5">
    <source>
        <dbReference type="SAM" id="MobiDB-lite"/>
    </source>
</evidence>
<feature type="compositionally biased region" description="Pro residues" evidence="5">
    <location>
        <begin position="240"/>
        <end position="253"/>
    </location>
</feature>
<reference evidence="9" key="1">
    <citation type="journal article" date="2023" name="Commun. Biol.">
        <title>Genome analysis of Parmales, the sister group of diatoms, reveals the evolutionary specialization of diatoms from phago-mixotrophs to photoautotrophs.</title>
        <authorList>
            <person name="Ban H."/>
            <person name="Sato S."/>
            <person name="Yoshikawa S."/>
            <person name="Yamada K."/>
            <person name="Nakamura Y."/>
            <person name="Ichinomiya M."/>
            <person name="Sato N."/>
            <person name="Blanc-Mathieu R."/>
            <person name="Endo H."/>
            <person name="Kuwata A."/>
            <person name="Ogata H."/>
        </authorList>
    </citation>
    <scope>NUCLEOTIDE SEQUENCE [LARGE SCALE GENOMIC DNA]</scope>
</reference>
<feature type="compositionally biased region" description="Acidic residues" evidence="5">
    <location>
        <begin position="166"/>
        <end position="183"/>
    </location>
</feature>
<dbReference type="OrthoDB" id="202560at2759"/>
<feature type="domain" description="SPX" evidence="7">
    <location>
        <begin position="1"/>
        <end position="154"/>
    </location>
</feature>
<dbReference type="InterPro" id="IPR001841">
    <property type="entry name" value="Znf_RING"/>
</dbReference>
<evidence type="ECO:0000256" key="2">
    <source>
        <dbReference type="ARBA" id="ARBA00022771"/>
    </source>
</evidence>
<dbReference type="SUPFAM" id="SSF57850">
    <property type="entry name" value="RING/U-box"/>
    <property type="match status" value="1"/>
</dbReference>
<evidence type="ECO:0000256" key="4">
    <source>
        <dbReference type="PROSITE-ProRule" id="PRU00175"/>
    </source>
</evidence>
<dbReference type="Proteomes" id="UP001165065">
    <property type="component" value="Unassembled WGS sequence"/>
</dbReference>
<evidence type="ECO:0000256" key="1">
    <source>
        <dbReference type="ARBA" id="ARBA00022723"/>
    </source>
</evidence>
<dbReference type="EMBL" id="BRYA01000096">
    <property type="protein sequence ID" value="GMI39055.1"/>
    <property type="molecule type" value="Genomic_DNA"/>
</dbReference>
<evidence type="ECO:0000256" key="3">
    <source>
        <dbReference type="ARBA" id="ARBA00022833"/>
    </source>
</evidence>
<dbReference type="PROSITE" id="PS50089">
    <property type="entry name" value="ZF_RING_2"/>
    <property type="match status" value="1"/>
</dbReference>
<comment type="caution">
    <text evidence="8">The sequence shown here is derived from an EMBL/GenBank/DDBJ whole genome shotgun (WGS) entry which is preliminary data.</text>
</comment>
<dbReference type="Pfam" id="PF13445">
    <property type="entry name" value="zf-RING_UBOX"/>
    <property type="match status" value="1"/>
</dbReference>